<proteinExistence type="predicted"/>
<dbReference type="EMBL" id="CAFBOJ010000059">
    <property type="protein sequence ID" value="CAB4979565.1"/>
    <property type="molecule type" value="Genomic_DNA"/>
</dbReference>
<evidence type="ECO:0000313" key="2">
    <source>
        <dbReference type="EMBL" id="CAB4979565.1"/>
    </source>
</evidence>
<gene>
    <name evidence="2" type="ORF">UFOPK3937_00653</name>
</gene>
<reference evidence="2" key="1">
    <citation type="submission" date="2020-05" db="EMBL/GenBank/DDBJ databases">
        <authorList>
            <person name="Chiriac C."/>
            <person name="Salcher M."/>
            <person name="Ghai R."/>
            <person name="Kavagutti S V."/>
        </authorList>
    </citation>
    <scope>NUCLEOTIDE SEQUENCE</scope>
</reference>
<sequence length="643" mass="63458">MASRFTQISSVLRIVRGERDALVRTTHFKATVENVSNVTIERKIMSTKTTFKRVALVAVAAMGLGLLSVVPSSATSQMDTLTISSATGTMTVGGTAATTTVTQSFLGVQSDTMTVTMSLVSAPATNSVVPTLTNIAPSSVNGLGVVNGLVGTIWDTGSASVYTTTTASYTVTMDAASIAGTYVMKFTPANSTTVAAVAPAVTWTVVVSAANTAVTAADSTSWINAGVAVPTVDVAISAPKAAVVPSASNPAANIFVTPNNSVPALQNATLSVSISGPGTLGIGTSMADALNTQGRNITGAAGDRYITVYADGNAGESVITISAGTTVLATETVHFYGAATTLTATVIDSVIAPSVAKTAVLVVAKDALGYVVPQAAITVTSSNTAVIASGTSLSATAAEAADGTAGTVTVTPLALSHGSVTLTFSDSATTPVMTSTTATIIVSSASVATSVPSIAFDKASYLPGEKMTLTLSAVDANGLPVPNTVTAASLVGTLTANAALQGFTTPTAALTDGKITATMYAPLLSGDVVITGTGLNTAETALTATTTVAGGDAAAALEAANDAYDAANYAADAADAATTAAEEATAAAVAAGDAATAAQESADAALAAVTDLGLKVTGLISALRAQITSLTNLIVKIQKKVKA</sequence>
<name>A0A6J7MI94_9ZZZZ</name>
<keyword evidence="1" id="KW-0472">Membrane</keyword>
<organism evidence="2">
    <name type="scientific">freshwater metagenome</name>
    <dbReference type="NCBI Taxonomy" id="449393"/>
    <lineage>
        <taxon>unclassified sequences</taxon>
        <taxon>metagenomes</taxon>
        <taxon>ecological metagenomes</taxon>
    </lineage>
</organism>
<keyword evidence="1" id="KW-0812">Transmembrane</keyword>
<evidence type="ECO:0000256" key="1">
    <source>
        <dbReference type="SAM" id="Phobius"/>
    </source>
</evidence>
<accession>A0A6J7MI94</accession>
<feature type="transmembrane region" description="Helical" evidence="1">
    <location>
        <begin position="54"/>
        <end position="74"/>
    </location>
</feature>
<keyword evidence="1" id="KW-1133">Transmembrane helix</keyword>
<protein>
    <submittedName>
        <fullName evidence="2">Unannotated protein</fullName>
    </submittedName>
</protein>
<dbReference type="AlphaFoldDB" id="A0A6J7MI94"/>